<evidence type="ECO:0000256" key="1">
    <source>
        <dbReference type="ARBA" id="ARBA00004651"/>
    </source>
</evidence>
<dbReference type="InterPro" id="IPR003593">
    <property type="entry name" value="AAA+_ATPase"/>
</dbReference>
<evidence type="ECO:0000256" key="7">
    <source>
        <dbReference type="SAM" id="Phobius"/>
    </source>
</evidence>
<keyword evidence="11" id="KW-1185">Reference proteome</keyword>
<dbReference type="GO" id="GO:0034040">
    <property type="term" value="F:ATPase-coupled lipid transmembrane transporter activity"/>
    <property type="evidence" value="ECO:0007669"/>
    <property type="project" value="TreeGrafter"/>
</dbReference>
<dbReference type="PANTHER" id="PTHR24221">
    <property type="entry name" value="ATP-BINDING CASSETTE SUB-FAMILY B"/>
    <property type="match status" value="1"/>
</dbReference>
<dbReference type="GO" id="GO:0016887">
    <property type="term" value="F:ATP hydrolysis activity"/>
    <property type="evidence" value="ECO:0007669"/>
    <property type="project" value="InterPro"/>
</dbReference>
<dbReference type="RefSeq" id="WP_089954654.1">
    <property type="nucleotide sequence ID" value="NZ_FNAV01000001.1"/>
</dbReference>
<evidence type="ECO:0000256" key="6">
    <source>
        <dbReference type="ARBA" id="ARBA00023136"/>
    </source>
</evidence>
<feature type="transmembrane region" description="Helical" evidence="7">
    <location>
        <begin position="68"/>
        <end position="88"/>
    </location>
</feature>
<dbReference type="SUPFAM" id="SSF52540">
    <property type="entry name" value="P-loop containing nucleoside triphosphate hydrolases"/>
    <property type="match status" value="1"/>
</dbReference>
<dbReference type="InterPro" id="IPR003439">
    <property type="entry name" value="ABC_transporter-like_ATP-bd"/>
</dbReference>
<dbReference type="Pfam" id="PF00005">
    <property type="entry name" value="ABC_tran"/>
    <property type="match status" value="1"/>
</dbReference>
<organism evidence="10 11">
    <name type="scientific">Salipiger thiooxidans</name>
    <dbReference type="NCBI Taxonomy" id="282683"/>
    <lineage>
        <taxon>Bacteria</taxon>
        <taxon>Pseudomonadati</taxon>
        <taxon>Pseudomonadota</taxon>
        <taxon>Alphaproteobacteria</taxon>
        <taxon>Rhodobacterales</taxon>
        <taxon>Roseobacteraceae</taxon>
        <taxon>Salipiger</taxon>
    </lineage>
</organism>
<sequence length="565" mass="60135">MRARLARMMAARIFPGAGWLGPLVERALPGMSRVLALSLFAAAVGLAAPMVTKALIDRGIMARDMQALVTWAAVGFALGLGVVGLGIVSQMAHLRASQAMLGDLRRSVLGAALARDPQTQALPVGEAQTRIDGDCAEIQRFLFDSGLVAVTALFRLLGGTTLMLALDWRLALLPALAAPFELWFLSWARPRTQARAEEVREHRGGLSSQLAETFMLVPGLRALNAFGTRETGFGALQGDLFRAQERQRLWTEAVGAVSQILTAVVRSAVLLLGGWLVVTGSWPIGSLIAFLAYTGMMAGPLRNLLGLYHAQARAKVALARLSGIIGDAHDPAAGETCPLRPSVIRLQGARSPWGGHAPVALELRAGQGVLLDGPSGIGKSALLASLTGEVALAEGTAEIDGKPAAIYSTASRREAITHVPQRPCILRGTLRDNLLVAAPDATDADCREVLGICDLLDWADDHRGLDTGLTELGATLSGGMRQRIAIARALLRPSGVLIFDESFSEIDTARCERILDAIDRACADRLRIFVAHSGAVRTRAYDQRITLEAELRPGVPLPMTRRAAV</sequence>
<evidence type="ECO:0000259" key="9">
    <source>
        <dbReference type="PROSITE" id="PS50929"/>
    </source>
</evidence>
<protein>
    <submittedName>
        <fullName evidence="10">ATP-binding cassette, subfamily B</fullName>
    </submittedName>
</protein>
<evidence type="ECO:0000313" key="10">
    <source>
        <dbReference type="EMBL" id="SDE18079.1"/>
    </source>
</evidence>
<dbReference type="SMART" id="SM00382">
    <property type="entry name" value="AAA"/>
    <property type="match status" value="1"/>
</dbReference>
<evidence type="ECO:0000256" key="2">
    <source>
        <dbReference type="ARBA" id="ARBA00022692"/>
    </source>
</evidence>
<dbReference type="Proteomes" id="UP000198994">
    <property type="component" value="Unassembled WGS sequence"/>
</dbReference>
<dbReference type="Pfam" id="PF00664">
    <property type="entry name" value="ABC_membrane"/>
    <property type="match status" value="1"/>
</dbReference>
<feature type="transmembrane region" description="Helical" evidence="7">
    <location>
        <begin position="36"/>
        <end position="56"/>
    </location>
</feature>
<keyword evidence="3" id="KW-0547">Nucleotide-binding</keyword>
<dbReference type="GO" id="GO:0005524">
    <property type="term" value="F:ATP binding"/>
    <property type="evidence" value="ECO:0007669"/>
    <property type="project" value="UniProtKB-KW"/>
</dbReference>
<gene>
    <name evidence="10" type="ORF">SAMN04488105_101365</name>
</gene>
<dbReference type="CDD" id="cd07346">
    <property type="entry name" value="ABC_6TM_exporters"/>
    <property type="match status" value="1"/>
</dbReference>
<dbReference type="PROSITE" id="PS50929">
    <property type="entry name" value="ABC_TM1F"/>
    <property type="match status" value="1"/>
</dbReference>
<keyword evidence="5 7" id="KW-1133">Transmembrane helix</keyword>
<feature type="domain" description="ABC transporter" evidence="8">
    <location>
        <begin position="339"/>
        <end position="558"/>
    </location>
</feature>
<dbReference type="InterPro" id="IPR036640">
    <property type="entry name" value="ABC1_TM_sf"/>
</dbReference>
<evidence type="ECO:0000259" key="8">
    <source>
        <dbReference type="PROSITE" id="PS50893"/>
    </source>
</evidence>
<dbReference type="GO" id="GO:0005886">
    <property type="term" value="C:plasma membrane"/>
    <property type="evidence" value="ECO:0007669"/>
    <property type="project" value="UniProtKB-SubCell"/>
</dbReference>
<dbReference type="InterPro" id="IPR017871">
    <property type="entry name" value="ABC_transporter-like_CS"/>
</dbReference>
<name>A0A1G7ATA0_9RHOB</name>
<evidence type="ECO:0000256" key="5">
    <source>
        <dbReference type="ARBA" id="ARBA00022989"/>
    </source>
</evidence>
<evidence type="ECO:0000256" key="4">
    <source>
        <dbReference type="ARBA" id="ARBA00022840"/>
    </source>
</evidence>
<dbReference type="InterPro" id="IPR027417">
    <property type="entry name" value="P-loop_NTPase"/>
</dbReference>
<dbReference type="SUPFAM" id="SSF90123">
    <property type="entry name" value="ABC transporter transmembrane region"/>
    <property type="match status" value="1"/>
</dbReference>
<dbReference type="InterPro" id="IPR011527">
    <property type="entry name" value="ABC1_TM_dom"/>
</dbReference>
<accession>A0A1G7ATA0</accession>
<dbReference type="GO" id="GO:0140359">
    <property type="term" value="F:ABC-type transporter activity"/>
    <property type="evidence" value="ECO:0007669"/>
    <property type="project" value="InterPro"/>
</dbReference>
<reference evidence="11" key="1">
    <citation type="submission" date="2016-10" db="EMBL/GenBank/DDBJ databases">
        <authorList>
            <person name="Varghese N."/>
            <person name="Submissions S."/>
        </authorList>
    </citation>
    <scope>NUCLEOTIDE SEQUENCE [LARGE SCALE GENOMIC DNA]</scope>
    <source>
        <strain evidence="11">DSM 10146</strain>
    </source>
</reference>
<dbReference type="Gene3D" id="1.20.1560.10">
    <property type="entry name" value="ABC transporter type 1, transmembrane domain"/>
    <property type="match status" value="1"/>
</dbReference>
<dbReference type="EMBL" id="FNAV01000001">
    <property type="protein sequence ID" value="SDE18079.1"/>
    <property type="molecule type" value="Genomic_DNA"/>
</dbReference>
<dbReference type="Gene3D" id="3.40.50.300">
    <property type="entry name" value="P-loop containing nucleotide triphosphate hydrolases"/>
    <property type="match status" value="1"/>
</dbReference>
<dbReference type="AlphaFoldDB" id="A0A1G7ATA0"/>
<evidence type="ECO:0000256" key="3">
    <source>
        <dbReference type="ARBA" id="ARBA00022741"/>
    </source>
</evidence>
<keyword evidence="4 10" id="KW-0067">ATP-binding</keyword>
<evidence type="ECO:0000313" key="11">
    <source>
        <dbReference type="Proteomes" id="UP000198994"/>
    </source>
</evidence>
<keyword evidence="2 7" id="KW-0812">Transmembrane</keyword>
<dbReference type="OrthoDB" id="5288404at2"/>
<feature type="domain" description="ABC transmembrane type-1" evidence="9">
    <location>
        <begin position="34"/>
        <end position="313"/>
    </location>
</feature>
<dbReference type="PROSITE" id="PS50893">
    <property type="entry name" value="ABC_TRANSPORTER_2"/>
    <property type="match status" value="1"/>
</dbReference>
<proteinExistence type="predicted"/>
<dbReference type="InterPro" id="IPR039421">
    <property type="entry name" value="Type_1_exporter"/>
</dbReference>
<comment type="subcellular location">
    <subcellularLocation>
        <location evidence="1">Cell membrane</location>
        <topology evidence="1">Multi-pass membrane protein</topology>
    </subcellularLocation>
</comment>
<dbReference type="PROSITE" id="PS00211">
    <property type="entry name" value="ABC_TRANSPORTER_1"/>
    <property type="match status" value="1"/>
</dbReference>
<dbReference type="PANTHER" id="PTHR24221:SF654">
    <property type="entry name" value="ATP-BINDING CASSETTE SUB-FAMILY B MEMBER 6"/>
    <property type="match status" value="1"/>
</dbReference>
<dbReference type="STRING" id="282683.SAMN04488105_101365"/>
<keyword evidence="6 7" id="KW-0472">Membrane</keyword>